<dbReference type="SUPFAM" id="SSF56235">
    <property type="entry name" value="N-terminal nucleophile aminohydrolases (Ntn hydrolases)"/>
    <property type="match status" value="1"/>
</dbReference>
<reference evidence="7" key="1">
    <citation type="submission" date="2018-05" db="EMBL/GenBank/DDBJ databases">
        <authorList>
            <person name="Lanie J.A."/>
            <person name="Ng W.-L."/>
            <person name="Kazmierczak K.M."/>
            <person name="Andrzejewski T.M."/>
            <person name="Davidsen T.M."/>
            <person name="Wayne K.J."/>
            <person name="Tettelin H."/>
            <person name="Glass J.I."/>
            <person name="Rusch D."/>
            <person name="Podicherti R."/>
            <person name="Tsui H.-C.T."/>
            <person name="Winkler M.E."/>
        </authorList>
    </citation>
    <scope>NUCLEOTIDE SEQUENCE</scope>
</reference>
<dbReference type="GO" id="GO:0004360">
    <property type="term" value="F:glutamine-fructose-6-phosphate transaminase (isomerizing) activity"/>
    <property type="evidence" value="ECO:0007669"/>
    <property type="project" value="UniProtKB-EC"/>
</dbReference>
<dbReference type="PANTHER" id="PTHR10937:SF0">
    <property type="entry name" value="GLUTAMINE--FRUCTOSE-6-PHOSPHATE TRANSAMINASE (ISOMERIZING)"/>
    <property type="match status" value="1"/>
</dbReference>
<gene>
    <name evidence="7" type="ORF">METZ01_LOCUS281390</name>
</gene>
<feature type="domain" description="Glutamine amidotransferase type-2" evidence="6">
    <location>
        <begin position="2"/>
        <end position="115"/>
    </location>
</feature>
<evidence type="ECO:0000256" key="4">
    <source>
        <dbReference type="ARBA" id="ARBA00022679"/>
    </source>
</evidence>
<evidence type="ECO:0000256" key="5">
    <source>
        <dbReference type="ARBA" id="ARBA00022962"/>
    </source>
</evidence>
<proteinExistence type="predicted"/>
<dbReference type="GO" id="GO:0006487">
    <property type="term" value="P:protein N-linked glycosylation"/>
    <property type="evidence" value="ECO:0007669"/>
    <property type="project" value="TreeGrafter"/>
</dbReference>
<accession>A0A382KVV4</accession>
<dbReference type="InterPro" id="IPR017932">
    <property type="entry name" value="GATase_2_dom"/>
</dbReference>
<keyword evidence="3" id="KW-0032">Aminotransferase</keyword>
<dbReference type="GO" id="GO:0005829">
    <property type="term" value="C:cytosol"/>
    <property type="evidence" value="ECO:0007669"/>
    <property type="project" value="TreeGrafter"/>
</dbReference>
<evidence type="ECO:0000256" key="1">
    <source>
        <dbReference type="ARBA" id="ARBA00001031"/>
    </source>
</evidence>
<evidence type="ECO:0000256" key="3">
    <source>
        <dbReference type="ARBA" id="ARBA00022576"/>
    </source>
</evidence>
<dbReference type="Pfam" id="PF13522">
    <property type="entry name" value="GATase_6"/>
    <property type="match status" value="1"/>
</dbReference>
<comment type="catalytic activity">
    <reaction evidence="1">
        <text>D-fructose 6-phosphate + L-glutamine = D-glucosamine 6-phosphate + L-glutamate</text>
        <dbReference type="Rhea" id="RHEA:13237"/>
        <dbReference type="ChEBI" id="CHEBI:29985"/>
        <dbReference type="ChEBI" id="CHEBI:58359"/>
        <dbReference type="ChEBI" id="CHEBI:58725"/>
        <dbReference type="ChEBI" id="CHEBI:61527"/>
        <dbReference type="EC" id="2.6.1.16"/>
    </reaction>
</comment>
<dbReference type="EMBL" id="UINC01083130">
    <property type="protein sequence ID" value="SVC28536.1"/>
    <property type="molecule type" value="Genomic_DNA"/>
</dbReference>
<dbReference type="GO" id="GO:0006002">
    <property type="term" value="P:fructose 6-phosphate metabolic process"/>
    <property type="evidence" value="ECO:0007669"/>
    <property type="project" value="TreeGrafter"/>
</dbReference>
<feature type="non-terminal residue" evidence="7">
    <location>
        <position position="115"/>
    </location>
</feature>
<evidence type="ECO:0000259" key="6">
    <source>
        <dbReference type="PROSITE" id="PS51278"/>
    </source>
</evidence>
<dbReference type="PANTHER" id="PTHR10937">
    <property type="entry name" value="GLUCOSAMINE--FRUCTOSE-6-PHOSPHATE AMINOTRANSFERASE, ISOMERIZING"/>
    <property type="match status" value="1"/>
</dbReference>
<name>A0A382KVV4_9ZZZZ</name>
<dbReference type="EC" id="2.6.1.16" evidence="2"/>
<dbReference type="Gene3D" id="3.60.20.10">
    <property type="entry name" value="Glutamine Phosphoribosylpyrophosphate, subunit 1, domain 1"/>
    <property type="match status" value="1"/>
</dbReference>
<organism evidence="7">
    <name type="scientific">marine metagenome</name>
    <dbReference type="NCBI Taxonomy" id="408172"/>
    <lineage>
        <taxon>unclassified sequences</taxon>
        <taxon>metagenomes</taxon>
        <taxon>ecological metagenomes</taxon>
    </lineage>
</organism>
<dbReference type="InterPro" id="IPR029055">
    <property type="entry name" value="Ntn_hydrolases_N"/>
</dbReference>
<evidence type="ECO:0000256" key="2">
    <source>
        <dbReference type="ARBA" id="ARBA00012916"/>
    </source>
</evidence>
<dbReference type="GO" id="GO:0006047">
    <property type="term" value="P:UDP-N-acetylglucosamine metabolic process"/>
    <property type="evidence" value="ECO:0007669"/>
    <property type="project" value="TreeGrafter"/>
</dbReference>
<keyword evidence="5" id="KW-0315">Glutamine amidotransferase</keyword>
<dbReference type="PROSITE" id="PS51278">
    <property type="entry name" value="GATASE_TYPE_2"/>
    <property type="match status" value="1"/>
</dbReference>
<protein>
    <recommendedName>
        <fullName evidence="2">glutamine--fructose-6-phosphate transaminase (isomerizing)</fullName>
        <ecNumber evidence="2">2.6.1.16</ecNumber>
    </recommendedName>
</protein>
<sequence>MCGIIGYVGNKPAVPILVSGLKQLEYRGYDSAGLAVVNMNGSLEVRRAAGKLENLEAVLENKPLAGSFGVGHTRWATHGVPSEENAHPHRDSAGKIVVVHNGIIENYLALRERLT</sequence>
<evidence type="ECO:0000313" key="7">
    <source>
        <dbReference type="EMBL" id="SVC28536.1"/>
    </source>
</evidence>
<keyword evidence="4" id="KW-0808">Transferase</keyword>
<dbReference type="AlphaFoldDB" id="A0A382KVV4"/>